<evidence type="ECO:0000313" key="2">
    <source>
        <dbReference type="Proteomes" id="UP000256964"/>
    </source>
</evidence>
<organism evidence="1 2">
    <name type="scientific">Lentinus brumalis</name>
    <dbReference type="NCBI Taxonomy" id="2498619"/>
    <lineage>
        <taxon>Eukaryota</taxon>
        <taxon>Fungi</taxon>
        <taxon>Dikarya</taxon>
        <taxon>Basidiomycota</taxon>
        <taxon>Agaricomycotina</taxon>
        <taxon>Agaricomycetes</taxon>
        <taxon>Polyporales</taxon>
        <taxon>Polyporaceae</taxon>
        <taxon>Lentinus</taxon>
    </lineage>
</organism>
<proteinExistence type="predicted"/>
<protein>
    <submittedName>
        <fullName evidence="1">Uncharacterized protein</fullName>
    </submittedName>
</protein>
<accession>A0A371DSG4</accession>
<dbReference type="Pfam" id="PF14441">
    <property type="entry name" value="OTT_1508_deam"/>
    <property type="match status" value="1"/>
</dbReference>
<dbReference type="Proteomes" id="UP000256964">
    <property type="component" value="Unassembled WGS sequence"/>
</dbReference>
<dbReference type="AlphaFoldDB" id="A0A371DSG4"/>
<reference evidence="1 2" key="1">
    <citation type="journal article" date="2018" name="Biotechnol. Biofuels">
        <title>Integrative visual omics of the white-rot fungus Polyporus brumalis exposes the biotechnological potential of its oxidative enzymes for delignifying raw plant biomass.</title>
        <authorList>
            <person name="Miyauchi S."/>
            <person name="Rancon A."/>
            <person name="Drula E."/>
            <person name="Hage H."/>
            <person name="Chaduli D."/>
            <person name="Favel A."/>
            <person name="Grisel S."/>
            <person name="Henrissat B."/>
            <person name="Herpoel-Gimbert I."/>
            <person name="Ruiz-Duenas F.J."/>
            <person name="Chevret D."/>
            <person name="Hainaut M."/>
            <person name="Lin J."/>
            <person name="Wang M."/>
            <person name="Pangilinan J."/>
            <person name="Lipzen A."/>
            <person name="Lesage-Meessen L."/>
            <person name="Navarro D."/>
            <person name="Riley R."/>
            <person name="Grigoriev I.V."/>
            <person name="Zhou S."/>
            <person name="Raouche S."/>
            <person name="Rosso M.N."/>
        </authorList>
    </citation>
    <scope>NUCLEOTIDE SEQUENCE [LARGE SCALE GENOMIC DNA]</scope>
    <source>
        <strain evidence="1 2">BRFM 1820</strain>
    </source>
</reference>
<dbReference type="EMBL" id="KZ857382">
    <property type="protein sequence ID" value="RDX55451.1"/>
    <property type="molecule type" value="Genomic_DNA"/>
</dbReference>
<dbReference type="OrthoDB" id="2757930at2759"/>
<sequence>MKILKTDVGRHSPLDDDNVVHRVYRTAQVLNVLDALARLLVHKIDGSGQVFAVGIVPPSLTQASARIIISENSDVTEAAKNHARHVLQGLHAARKLVKQELKGGDSPPPPLWNRISGFIPTDITDPSLHKLAEIETVVVRYSWLKMCKRFRKANRHTAFFTVYDAILAHNAEDAALKSLEAQYGWPQADDFREEFVFLGQVLRELDKALQQPLSDEQIGEVQSDKQIGWVRSALADVHVSSKTLRARMPKVSDMCAAYHADLLARSNAQGKAKADFAQDIDFNHWIDKVLSTYTDFRQLRRIIGSPTLDAVVTEEIEITSVVQSPAEAFVFVTVDNLRDALGTNLGVDDDDLSDFLRKRFQMDERVKVRGCIHCECAVLAELNSIRRMGDAIISYVGVSKPSCSVSSEYFATYRKVTQQDMQTTRGTHDQVYPWRCLSRTTLPIGRSARSCRTCCDPSSWPRL</sequence>
<dbReference type="InterPro" id="IPR027796">
    <property type="entry name" value="OTT_1508_deam-like"/>
</dbReference>
<name>A0A371DSG4_9APHY</name>
<gene>
    <name evidence="1" type="ORF">OH76DRAFT_1396843</name>
</gene>
<keyword evidence="2" id="KW-1185">Reference proteome</keyword>
<evidence type="ECO:0000313" key="1">
    <source>
        <dbReference type="EMBL" id="RDX55451.1"/>
    </source>
</evidence>